<dbReference type="PROSITE" id="PS50181">
    <property type="entry name" value="FBOX"/>
    <property type="match status" value="1"/>
</dbReference>
<evidence type="ECO:0000256" key="1">
    <source>
        <dbReference type="SAM" id="MobiDB-lite"/>
    </source>
</evidence>
<feature type="compositionally biased region" description="Basic and acidic residues" evidence="1">
    <location>
        <begin position="679"/>
        <end position="689"/>
    </location>
</feature>
<organism evidence="3 4">
    <name type="scientific">Pseudocercospora fuligena</name>
    <dbReference type="NCBI Taxonomy" id="685502"/>
    <lineage>
        <taxon>Eukaryota</taxon>
        <taxon>Fungi</taxon>
        <taxon>Dikarya</taxon>
        <taxon>Ascomycota</taxon>
        <taxon>Pezizomycotina</taxon>
        <taxon>Dothideomycetes</taxon>
        <taxon>Dothideomycetidae</taxon>
        <taxon>Mycosphaerellales</taxon>
        <taxon>Mycosphaerellaceae</taxon>
        <taxon>Pseudocercospora</taxon>
    </lineage>
</organism>
<dbReference type="Proteomes" id="UP000660729">
    <property type="component" value="Unassembled WGS sequence"/>
</dbReference>
<dbReference type="OrthoDB" id="3644718at2759"/>
<sequence length="707" mass="80778">MSRTFRKLGALENKESSLSQPGSTPDDWRDLPAHSDPRCNDVWGGVRAIPFARFRRAGLRKEPEAACRATPLPAQGVLAWGARYVMNSAHEIVGAEFIVCAAVRARERISPGVVIEALGEHGMSAAPAIAVQVFLRHQWLSADMTSTVAPIAEHCLGDGFSCIVTAFKPSHLFISHFAMSISPLLLLPEELIATISEFVPIEDLLNFSLTCKELRRVAEGRLHRNQGYAREYNIQHDRLPLNVPTLLNLALGNPEPLWHLRAFESWGLRPGWAKYRTWFHREWARDGWAENADWLDEDLSYPDISEDFFSPEQYDAFRNILCKTLNLDNERTNFWMEKIREGWDEPLKGMLFALLPRVDRLNFMAFNPRLEEDFHDEHPLKFVCETIDAVRNKLKLSPDLAWPPGLQSLRMVSVCTSTTLRHPHDAYYAPPSEIAPLFRLPNIKILNLTLLGYMDDPNDDFDLPPRSSTVEELAFSCCSTTLQAMVKFLMAPTRLRKFMSANSSIGSDNNAEVFRVLQKRQGDFLEELSVSMYNNSYPPQSIEKFSELFPRLKVLEQVNVSELMPPTIMFERDRRLAQILPSSLEKVELLYGSAMGEDVPDYKSKILRAIAELVEDDRFHSLKEVCLYHLSKQRNHDRKEAEKLSDLDEYDWDSEAMNRILAQGVETHLLDKNGNLMSHSEHRGMHRDGNSGLVEAETDPRPRDERH</sequence>
<name>A0A8H6RLQ4_9PEZI</name>
<dbReference type="EMBL" id="JABCIY010000148">
    <property type="protein sequence ID" value="KAF7192381.1"/>
    <property type="molecule type" value="Genomic_DNA"/>
</dbReference>
<dbReference type="InterPro" id="IPR001810">
    <property type="entry name" value="F-box_dom"/>
</dbReference>
<protein>
    <recommendedName>
        <fullName evidence="2">F-box domain-containing protein</fullName>
    </recommendedName>
</protein>
<accession>A0A8H6RLQ4</accession>
<proteinExistence type="predicted"/>
<dbReference type="InterPro" id="IPR036047">
    <property type="entry name" value="F-box-like_dom_sf"/>
</dbReference>
<dbReference type="Gene3D" id="1.20.1280.50">
    <property type="match status" value="1"/>
</dbReference>
<dbReference type="SMART" id="SM00256">
    <property type="entry name" value="FBOX"/>
    <property type="match status" value="1"/>
</dbReference>
<evidence type="ECO:0000313" key="4">
    <source>
        <dbReference type="Proteomes" id="UP000660729"/>
    </source>
</evidence>
<comment type="caution">
    <text evidence="3">The sequence shown here is derived from an EMBL/GenBank/DDBJ whole genome shotgun (WGS) entry which is preliminary data.</text>
</comment>
<dbReference type="SUPFAM" id="SSF81383">
    <property type="entry name" value="F-box domain"/>
    <property type="match status" value="1"/>
</dbReference>
<feature type="region of interest" description="Disordered" evidence="1">
    <location>
        <begin position="1"/>
        <end position="34"/>
    </location>
</feature>
<feature type="domain" description="F-box" evidence="2">
    <location>
        <begin position="181"/>
        <end position="231"/>
    </location>
</feature>
<reference evidence="3" key="1">
    <citation type="submission" date="2020-04" db="EMBL/GenBank/DDBJ databases">
        <title>Draft genome resource of the tomato pathogen Pseudocercospora fuligena.</title>
        <authorList>
            <person name="Zaccaron A."/>
        </authorList>
    </citation>
    <scope>NUCLEOTIDE SEQUENCE</scope>
    <source>
        <strain evidence="3">PF001</strain>
    </source>
</reference>
<dbReference type="Pfam" id="PF00646">
    <property type="entry name" value="F-box"/>
    <property type="match status" value="1"/>
</dbReference>
<evidence type="ECO:0000313" key="3">
    <source>
        <dbReference type="EMBL" id="KAF7192381.1"/>
    </source>
</evidence>
<dbReference type="AlphaFoldDB" id="A0A8H6RLQ4"/>
<feature type="region of interest" description="Disordered" evidence="1">
    <location>
        <begin position="675"/>
        <end position="707"/>
    </location>
</feature>
<keyword evidence="4" id="KW-1185">Reference proteome</keyword>
<gene>
    <name evidence="3" type="ORF">HII31_06413</name>
</gene>
<feature type="compositionally biased region" description="Basic and acidic residues" evidence="1">
    <location>
        <begin position="698"/>
        <end position="707"/>
    </location>
</feature>
<evidence type="ECO:0000259" key="2">
    <source>
        <dbReference type="PROSITE" id="PS50181"/>
    </source>
</evidence>